<evidence type="ECO:0000313" key="1">
    <source>
        <dbReference type="EMBL" id="CEO57060.1"/>
    </source>
</evidence>
<reference evidence="1" key="1">
    <citation type="submission" date="2015-01" db="EMBL/GenBank/DDBJ databases">
        <authorList>
            <person name="Durling Mikael"/>
        </authorList>
    </citation>
    <scope>NUCLEOTIDE SEQUENCE</scope>
</reference>
<protein>
    <submittedName>
        <fullName evidence="1">Uncharacterized protein</fullName>
    </submittedName>
</protein>
<organism evidence="1">
    <name type="scientific">Bionectria ochroleuca</name>
    <name type="common">Gliocladium roseum</name>
    <dbReference type="NCBI Taxonomy" id="29856"/>
    <lineage>
        <taxon>Eukaryota</taxon>
        <taxon>Fungi</taxon>
        <taxon>Dikarya</taxon>
        <taxon>Ascomycota</taxon>
        <taxon>Pezizomycotina</taxon>
        <taxon>Sordariomycetes</taxon>
        <taxon>Hypocreomycetidae</taxon>
        <taxon>Hypocreales</taxon>
        <taxon>Bionectriaceae</taxon>
        <taxon>Clonostachys</taxon>
    </lineage>
</organism>
<gene>
    <name evidence="1" type="ORF">BN869_000013118_1</name>
</gene>
<dbReference type="EMBL" id="CDPU01000084">
    <property type="protein sequence ID" value="CEO57060.1"/>
    <property type="molecule type" value="Genomic_DNA"/>
</dbReference>
<dbReference type="AlphaFoldDB" id="A0A0B7KQ59"/>
<name>A0A0B7KQ59_BIOOC</name>
<proteinExistence type="predicted"/>
<accession>A0A0B7KQ59</accession>
<sequence length="481" mass="53778">MWACRSSHPDINDATAFHDLVNNWAHNIGQHLNSSQHPCYMHLELVDRSTETRSHFLLIALPFDPRQSDGLTDSELDRSCLGYISYYGTQEAGRVSIVNRNARITPADFEIGARRYTAMIDGPRGEGLLNAVRGMLDCQRTLHFDSCGLRMSFLYDTQGFIHRREEAIPTADQAGYPPGVPFTPSSYHDVGVVIGASNGSGEGSGSVSYESFIIWAERVPCLTSWSRQVRASLSSPSEEVAEAPVYPVVAEPDVPVKTPLGDLWPQTTNEGGIFYRGALVGADTELPQPDQTLNRGPMRYKYCISSDAYQRVYTESPPRSRVEEEGAVILQIWAYAVQEKPELIGNLSDMLMSLPDPDISYYQDVRLVRGDYCADVNTAEAHIDRATATLLQKHLLKKGNVWYYTAPEVAKDEETFHLIGQLGREGCRLPVPYWSILAKYGLIRSAEIEVMKRYGNPSGTDNRFGHDLKRLLKEYMDGRIG</sequence>